<name>A0AAU1LRA9_9ACTN</name>
<evidence type="ECO:0000256" key="1">
    <source>
        <dbReference type="SAM" id="MobiDB-lite"/>
    </source>
</evidence>
<sequence>MFDEVDGADEMDGVSGDGVTRRPGSRRPKGPTGPEGRRTARADRPGRTAVSLLVLPLLGALVLVLGPTGPAPAQAASACSGRLVKTVTFSTGSLRVYKSRAYACAVAVAKKPGARRAMRVSLQPRGGRAVVDSGSFTKLAGPVTVHALNRCVRASGSVGGSSGSTGWILC</sequence>
<protein>
    <recommendedName>
        <fullName evidence="3">Secreted protein</fullName>
    </recommendedName>
</protein>
<evidence type="ECO:0000313" key="2">
    <source>
        <dbReference type="EMBL" id="WTQ73738.1"/>
    </source>
</evidence>
<dbReference type="AlphaFoldDB" id="A0AAU1LRA9"/>
<dbReference type="EMBL" id="CP108169">
    <property type="protein sequence ID" value="WTQ73738.1"/>
    <property type="molecule type" value="Genomic_DNA"/>
</dbReference>
<reference evidence="2" key="1">
    <citation type="submission" date="2022-10" db="EMBL/GenBank/DDBJ databases">
        <title>The complete genomes of actinobacterial strains from the NBC collection.</title>
        <authorList>
            <person name="Joergensen T.S."/>
            <person name="Alvarez Arevalo M."/>
            <person name="Sterndorff E.B."/>
            <person name="Faurdal D."/>
            <person name="Vuksanovic O."/>
            <person name="Mourched A.-S."/>
            <person name="Charusanti P."/>
            <person name="Shaw S."/>
            <person name="Blin K."/>
            <person name="Weber T."/>
        </authorList>
    </citation>
    <scope>NUCLEOTIDE SEQUENCE</scope>
    <source>
        <strain evidence="2">NBC_00148</strain>
    </source>
</reference>
<proteinExistence type="predicted"/>
<feature type="region of interest" description="Disordered" evidence="1">
    <location>
        <begin position="1"/>
        <end position="45"/>
    </location>
</feature>
<accession>A0AAU1LRA9</accession>
<feature type="compositionally biased region" description="Basic and acidic residues" evidence="1">
    <location>
        <begin position="35"/>
        <end position="45"/>
    </location>
</feature>
<organism evidence="2">
    <name type="scientific">Streptomyces sp. NBC_00148</name>
    <dbReference type="NCBI Taxonomy" id="2903626"/>
    <lineage>
        <taxon>Bacteria</taxon>
        <taxon>Bacillati</taxon>
        <taxon>Actinomycetota</taxon>
        <taxon>Actinomycetes</taxon>
        <taxon>Kitasatosporales</taxon>
        <taxon>Streptomycetaceae</taxon>
        <taxon>Streptomyces</taxon>
    </lineage>
</organism>
<gene>
    <name evidence="2" type="ORF">OG222_11790</name>
</gene>
<evidence type="ECO:0008006" key="3">
    <source>
        <dbReference type="Google" id="ProtNLM"/>
    </source>
</evidence>
<feature type="compositionally biased region" description="Acidic residues" evidence="1">
    <location>
        <begin position="1"/>
        <end position="12"/>
    </location>
</feature>